<keyword evidence="2" id="KW-1185">Reference proteome</keyword>
<dbReference type="InParanoid" id="A0A0G4GT93"/>
<dbReference type="Proteomes" id="UP000041254">
    <property type="component" value="Unassembled WGS sequence"/>
</dbReference>
<organism evidence="1 2">
    <name type="scientific">Vitrella brassicaformis (strain CCMP3155)</name>
    <dbReference type="NCBI Taxonomy" id="1169540"/>
    <lineage>
        <taxon>Eukaryota</taxon>
        <taxon>Sar</taxon>
        <taxon>Alveolata</taxon>
        <taxon>Colpodellida</taxon>
        <taxon>Vitrellaceae</taxon>
        <taxon>Vitrella</taxon>
    </lineage>
</organism>
<dbReference type="EMBL" id="CDMY01000802">
    <property type="protein sequence ID" value="CEM33927.1"/>
    <property type="molecule type" value="Genomic_DNA"/>
</dbReference>
<dbReference type="PhylomeDB" id="A0A0G4GT93"/>
<proteinExistence type="predicted"/>
<sequence>MAEVIELAGQCGNCVLPVTLSRADINTHANKTLKIVSRHVHFSDGSCLQLFQHGNGEVRAIKDEPGFRLTVDPPLPINHLYRQHRQLHDPPVRSRMYNSIADAR</sequence>
<name>A0A0G4GT93_VITBC</name>
<protein>
    <submittedName>
        <fullName evidence="1">Uncharacterized protein</fullName>
    </submittedName>
</protein>
<dbReference type="AlphaFoldDB" id="A0A0G4GT93"/>
<evidence type="ECO:0000313" key="2">
    <source>
        <dbReference type="Proteomes" id="UP000041254"/>
    </source>
</evidence>
<accession>A0A0G4GT93</accession>
<gene>
    <name evidence="1" type="ORF">Vbra_10237</name>
</gene>
<evidence type="ECO:0000313" key="1">
    <source>
        <dbReference type="EMBL" id="CEM33927.1"/>
    </source>
</evidence>
<dbReference type="VEuPathDB" id="CryptoDB:Vbra_10237"/>
<reference evidence="1 2" key="1">
    <citation type="submission" date="2014-11" db="EMBL/GenBank/DDBJ databases">
        <authorList>
            <person name="Zhu J."/>
            <person name="Qi W."/>
            <person name="Song R."/>
        </authorList>
    </citation>
    <scope>NUCLEOTIDE SEQUENCE [LARGE SCALE GENOMIC DNA]</scope>
</reference>